<feature type="transmembrane region" description="Helical" evidence="1">
    <location>
        <begin position="6"/>
        <end position="30"/>
    </location>
</feature>
<reference evidence="3" key="1">
    <citation type="journal article" date="2011" name="Nat. Biotechnol.">
        <title>The genomic sequence of the Chinese hamster ovary (CHO)-K1 cell line.</title>
        <authorList>
            <person name="Xu X."/>
            <person name="Nagarajan H."/>
            <person name="Lewis N.E."/>
            <person name="Pan S."/>
            <person name="Cai Z."/>
            <person name="Liu X."/>
            <person name="Chen W."/>
            <person name="Xie M."/>
            <person name="Wang W."/>
            <person name="Hammond S."/>
            <person name="Andersen M.R."/>
            <person name="Neff N."/>
            <person name="Passarelli B."/>
            <person name="Koh W."/>
            <person name="Fan H.C."/>
            <person name="Wang J."/>
            <person name="Gui Y."/>
            <person name="Lee K.H."/>
            <person name="Betenbaugh M.J."/>
            <person name="Quake S.R."/>
            <person name="Famili I."/>
            <person name="Palsson B.O."/>
            <person name="Wang J."/>
        </authorList>
    </citation>
    <scope>NUCLEOTIDE SEQUENCE [LARGE SCALE GENOMIC DNA]</scope>
    <source>
        <strain evidence="3">CHO K1 cell line</strain>
    </source>
</reference>
<protein>
    <submittedName>
        <fullName evidence="2">Uncharacterized protein</fullName>
    </submittedName>
</protein>
<evidence type="ECO:0000256" key="1">
    <source>
        <dbReference type="SAM" id="Phobius"/>
    </source>
</evidence>
<keyword evidence="1" id="KW-0812">Transmembrane</keyword>
<sequence>MSTQWMVLVVALHLYTSLEITIPFTCVVRFPHGSPLWKRTHEGNPPDSAIST</sequence>
<keyword evidence="1" id="KW-1133">Transmembrane helix</keyword>
<gene>
    <name evidence="2" type="ORF">I79_020766</name>
</gene>
<name>G3IAY1_CRIGR</name>
<dbReference type="InParanoid" id="G3IAY1"/>
<evidence type="ECO:0000313" key="2">
    <source>
        <dbReference type="EMBL" id="EGV98236.1"/>
    </source>
</evidence>
<dbReference type="AlphaFoldDB" id="G3IAY1"/>
<accession>G3IAY1</accession>
<organism evidence="2 3">
    <name type="scientific">Cricetulus griseus</name>
    <name type="common">Chinese hamster</name>
    <name type="synonym">Cricetulus barabensis griseus</name>
    <dbReference type="NCBI Taxonomy" id="10029"/>
    <lineage>
        <taxon>Eukaryota</taxon>
        <taxon>Metazoa</taxon>
        <taxon>Chordata</taxon>
        <taxon>Craniata</taxon>
        <taxon>Vertebrata</taxon>
        <taxon>Euteleostomi</taxon>
        <taxon>Mammalia</taxon>
        <taxon>Eutheria</taxon>
        <taxon>Euarchontoglires</taxon>
        <taxon>Glires</taxon>
        <taxon>Rodentia</taxon>
        <taxon>Myomorpha</taxon>
        <taxon>Muroidea</taxon>
        <taxon>Cricetidae</taxon>
        <taxon>Cricetinae</taxon>
        <taxon>Cricetulus</taxon>
    </lineage>
</organism>
<dbReference type="EMBL" id="JH001770">
    <property type="protein sequence ID" value="EGV98236.1"/>
    <property type="molecule type" value="Genomic_DNA"/>
</dbReference>
<keyword evidence="1" id="KW-0472">Membrane</keyword>
<dbReference type="Proteomes" id="UP000001075">
    <property type="component" value="Unassembled WGS sequence"/>
</dbReference>
<evidence type="ECO:0000313" key="3">
    <source>
        <dbReference type="Proteomes" id="UP000001075"/>
    </source>
</evidence>
<proteinExistence type="predicted"/>